<dbReference type="KEGG" id="buz:AYM40_20835"/>
<proteinExistence type="predicted"/>
<gene>
    <name evidence="2" type="ORF">AYM40_20835</name>
</gene>
<dbReference type="STRING" id="1804984.AYM40_20835"/>
<dbReference type="EMBL" id="CP014579">
    <property type="protein sequence ID" value="ANB74899.1"/>
    <property type="molecule type" value="Genomic_DNA"/>
</dbReference>
<feature type="region of interest" description="Disordered" evidence="1">
    <location>
        <begin position="372"/>
        <end position="411"/>
    </location>
</feature>
<dbReference type="Proteomes" id="UP000076852">
    <property type="component" value="Chromosome 2"/>
</dbReference>
<reference evidence="2 3" key="1">
    <citation type="journal article" date="2016" name="Gene">
        <title>PacBio SMRT assembly of a complex multi-replicon genome reveals chlorocatechol degradative operon in a region of genome plasticity.</title>
        <authorList>
            <person name="Ricker N."/>
            <person name="Shen S.Y."/>
            <person name="Goordial J."/>
            <person name="Jin S."/>
            <person name="Fulthorpe R.R."/>
        </authorList>
    </citation>
    <scope>NUCLEOTIDE SEQUENCE [LARGE SCALE GENOMIC DNA]</scope>
    <source>
        <strain evidence="2 3">OLGA172</strain>
    </source>
</reference>
<name>A0A160FPY2_9BURK</name>
<evidence type="ECO:0000256" key="1">
    <source>
        <dbReference type="SAM" id="MobiDB-lite"/>
    </source>
</evidence>
<evidence type="ECO:0000313" key="2">
    <source>
        <dbReference type="EMBL" id="ANB74899.1"/>
    </source>
</evidence>
<dbReference type="AlphaFoldDB" id="A0A160FPY2"/>
<protein>
    <submittedName>
        <fullName evidence="2">Uncharacterized protein</fullName>
    </submittedName>
</protein>
<keyword evidence="3" id="KW-1185">Reference proteome</keyword>
<sequence>MTLNQLKADDTRFLATEQREHITYIRESWTLLYELYNDWYEEMMDHVATDEPGQLVLLIGPTHVGKTAMMKFCDRILTEIARKAGRAVHGSAYIRLPASVGSKYDKGETYRRLHEAMLPMIPESFVTYGDPRDGAVKRSMIPRAGRAPTHAALLRAVVNRMNDGYAASFLDEVGELPLLLKSNAVMEAAMAIKEIADLSRKTAFIGGGPEVAPLLWQNAQLTARIQPIWMHPLDYKVKCHREQFAGVLNALAKELGPAYIKSDIMDVKHAMFIMQHVWGTVGLATKVILRMVSRSLRREGAPLDWPLLEAGIKRAHDSLRHQMTIEHAMFAAAKDPERRADYWASAGYLNMRTTAFHAKSYEKTVDIDPLDTAPEEVVPITSGRGNKGTARPEEPKRAPVNGLPGEDRKAA</sequence>
<evidence type="ECO:0000313" key="3">
    <source>
        <dbReference type="Proteomes" id="UP000076852"/>
    </source>
</evidence>
<organism evidence="2 3">
    <name type="scientific">Paraburkholderia phytofirmans OLGA172</name>
    <dbReference type="NCBI Taxonomy" id="1417228"/>
    <lineage>
        <taxon>Bacteria</taxon>
        <taxon>Pseudomonadati</taxon>
        <taxon>Pseudomonadota</taxon>
        <taxon>Betaproteobacteria</taxon>
        <taxon>Burkholderiales</taxon>
        <taxon>Burkholderiaceae</taxon>
        <taxon>Paraburkholderia</taxon>
    </lineage>
</organism>
<accession>A0A160FPY2</accession>